<dbReference type="RefSeq" id="WP_050115926.1">
    <property type="nucleotide sequence ID" value="NZ_CQAW01000020.1"/>
</dbReference>
<gene>
    <name evidence="2" type="primary">era_2</name>
    <name evidence="2" type="ORF">ERS008472_03452</name>
</gene>
<dbReference type="GO" id="GO:0005829">
    <property type="term" value="C:cytosol"/>
    <property type="evidence" value="ECO:0007669"/>
    <property type="project" value="TreeGrafter"/>
</dbReference>
<dbReference type="InterPro" id="IPR006073">
    <property type="entry name" value="GTP-bd"/>
</dbReference>
<evidence type="ECO:0000313" key="3">
    <source>
        <dbReference type="Proteomes" id="UP000041882"/>
    </source>
</evidence>
<dbReference type="CDD" id="cd11383">
    <property type="entry name" value="YfjP"/>
    <property type="match status" value="1"/>
</dbReference>
<dbReference type="Gene3D" id="3.40.50.300">
    <property type="entry name" value="P-loop containing nucleotide triphosphate hydrolases"/>
    <property type="match status" value="1"/>
</dbReference>
<dbReference type="AlphaFoldDB" id="A0A0T9QMU3"/>
<dbReference type="PANTHER" id="PTHR42714:SF2">
    <property type="entry name" value="TRNA MODIFICATION GTPASE GTPBP3, MITOCHONDRIAL"/>
    <property type="match status" value="1"/>
</dbReference>
<name>A0A0T9QMU3_9GAMM</name>
<dbReference type="GO" id="GO:0005525">
    <property type="term" value="F:GTP binding"/>
    <property type="evidence" value="ECO:0007669"/>
    <property type="project" value="InterPro"/>
</dbReference>
<evidence type="ECO:0000259" key="1">
    <source>
        <dbReference type="Pfam" id="PF01926"/>
    </source>
</evidence>
<evidence type="ECO:0000313" key="2">
    <source>
        <dbReference type="EMBL" id="CNI18440.1"/>
    </source>
</evidence>
<dbReference type="PANTHER" id="PTHR42714">
    <property type="entry name" value="TRNA MODIFICATION GTPASE GTPBP3"/>
    <property type="match status" value="1"/>
</dbReference>
<dbReference type="Proteomes" id="UP000041882">
    <property type="component" value="Unassembled WGS sequence"/>
</dbReference>
<dbReference type="InterPro" id="IPR027417">
    <property type="entry name" value="P-loop_NTPase"/>
</dbReference>
<dbReference type="EMBL" id="CQAW01000020">
    <property type="protein sequence ID" value="CNI18440.1"/>
    <property type="molecule type" value="Genomic_DNA"/>
</dbReference>
<reference evidence="3" key="1">
    <citation type="submission" date="2015-03" db="EMBL/GenBank/DDBJ databases">
        <authorList>
            <consortium name="Pathogen Informatics"/>
            <person name="Murphy D."/>
        </authorList>
    </citation>
    <scope>NUCLEOTIDE SEQUENCE [LARGE SCALE GENOMIC DNA]</scope>
    <source>
        <strain evidence="3">IP6945</strain>
    </source>
</reference>
<feature type="domain" description="G" evidence="1">
    <location>
        <begin position="39"/>
        <end position="155"/>
    </location>
</feature>
<accession>A0A0T9QMU3</accession>
<dbReference type="NCBIfam" id="TIGR00231">
    <property type="entry name" value="small_GTP"/>
    <property type="match status" value="1"/>
</dbReference>
<dbReference type="InterPro" id="IPR005225">
    <property type="entry name" value="Small_GTP-bd"/>
</dbReference>
<organism evidence="2 3">
    <name type="scientific">Yersinia thracica</name>
    <dbReference type="NCBI Taxonomy" id="2890319"/>
    <lineage>
        <taxon>Bacteria</taxon>
        <taxon>Pseudomonadati</taxon>
        <taxon>Pseudomonadota</taxon>
        <taxon>Gammaproteobacteria</taxon>
        <taxon>Enterobacterales</taxon>
        <taxon>Yersiniaceae</taxon>
        <taxon>Yersinia</taxon>
    </lineage>
</organism>
<sequence>MTKKNVLNKLYSPLSILPSDIAQTIIQHLEGIINYEPVIGIMGKTGAGKSSLCNAIFSQPLSPTSNVHACTRKAKSFRLSIGSRQMTIIDLPGVGESSDRDKEYQYLYEQWLPKLDLIIWVIKADDRALSVDQHFYQNVICAVPEYQEKVVFVLNQVDKIEPCREWDSIQNCPSSEQKNTIALKIHAVEGAMGYPRHAIKAVSAVYGYNLSAMIENIIYALPRTATSCFTTQIRPAFKSKSIEKKARQDFSETMEHAFDRAVEQITLPKLVIKAVKAARDAIVSMASSLWSFFF</sequence>
<dbReference type="GO" id="GO:0030488">
    <property type="term" value="P:tRNA methylation"/>
    <property type="evidence" value="ECO:0007669"/>
    <property type="project" value="TreeGrafter"/>
</dbReference>
<dbReference type="Pfam" id="PF01926">
    <property type="entry name" value="MMR_HSR1"/>
    <property type="match status" value="1"/>
</dbReference>
<dbReference type="SUPFAM" id="SSF52540">
    <property type="entry name" value="P-loop containing nucleoside triphosphate hydrolases"/>
    <property type="match status" value="1"/>
</dbReference>
<protein>
    <submittedName>
        <fullName evidence="2">GTPase</fullName>
    </submittedName>
</protein>
<keyword evidence="3" id="KW-1185">Reference proteome</keyword>
<dbReference type="GO" id="GO:0002098">
    <property type="term" value="P:tRNA wobble uridine modification"/>
    <property type="evidence" value="ECO:0007669"/>
    <property type="project" value="TreeGrafter"/>
</dbReference>
<proteinExistence type="predicted"/>